<dbReference type="GO" id="GO:0038187">
    <property type="term" value="F:pattern recognition receptor activity"/>
    <property type="evidence" value="ECO:0007669"/>
    <property type="project" value="TreeGrafter"/>
</dbReference>
<dbReference type="SMART" id="SM00082">
    <property type="entry name" value="LRRCT"/>
    <property type="match status" value="1"/>
</dbReference>
<dbReference type="GO" id="GO:0007249">
    <property type="term" value="P:canonical NF-kappaB signal transduction"/>
    <property type="evidence" value="ECO:0007669"/>
    <property type="project" value="TreeGrafter"/>
</dbReference>
<dbReference type="SUPFAM" id="SSF52058">
    <property type="entry name" value="L domain-like"/>
    <property type="match status" value="2"/>
</dbReference>
<dbReference type="InterPro" id="IPR000157">
    <property type="entry name" value="TIR_dom"/>
</dbReference>
<evidence type="ECO:0000256" key="10">
    <source>
        <dbReference type="ARBA" id="ARBA00022989"/>
    </source>
</evidence>
<dbReference type="SMART" id="SM00364">
    <property type="entry name" value="LRR_BAC"/>
    <property type="match status" value="6"/>
</dbReference>
<dbReference type="RefSeq" id="XP_012681493.2">
    <property type="nucleotide sequence ID" value="XM_012826039.3"/>
</dbReference>
<keyword evidence="7" id="KW-0677">Repeat</keyword>
<dbReference type="GO" id="GO:0005886">
    <property type="term" value="C:plasma membrane"/>
    <property type="evidence" value="ECO:0007669"/>
    <property type="project" value="TreeGrafter"/>
</dbReference>
<organism evidence="19 20">
    <name type="scientific">Clupea harengus</name>
    <name type="common">Atlantic herring</name>
    <dbReference type="NCBI Taxonomy" id="7950"/>
    <lineage>
        <taxon>Eukaryota</taxon>
        <taxon>Metazoa</taxon>
        <taxon>Chordata</taxon>
        <taxon>Craniata</taxon>
        <taxon>Vertebrata</taxon>
        <taxon>Euteleostomi</taxon>
        <taxon>Actinopterygii</taxon>
        <taxon>Neopterygii</taxon>
        <taxon>Teleostei</taxon>
        <taxon>Clupei</taxon>
        <taxon>Clupeiformes</taxon>
        <taxon>Clupeoidei</taxon>
        <taxon>Clupeidae</taxon>
        <taxon>Clupea</taxon>
    </lineage>
</organism>
<evidence type="ECO:0000256" key="3">
    <source>
        <dbReference type="ARBA" id="ARBA00022588"/>
    </source>
</evidence>
<evidence type="ECO:0000256" key="1">
    <source>
        <dbReference type="ARBA" id="ARBA00004177"/>
    </source>
</evidence>
<dbReference type="PROSITE" id="PS50104">
    <property type="entry name" value="TIR"/>
    <property type="match status" value="1"/>
</dbReference>
<feature type="signal peptide" evidence="17">
    <location>
        <begin position="1"/>
        <end position="20"/>
    </location>
</feature>
<feature type="chain" id="PRO_5027922241" evidence="17">
    <location>
        <begin position="21"/>
        <end position="1052"/>
    </location>
</feature>
<dbReference type="AlphaFoldDB" id="A0A6P3VUL2"/>
<keyword evidence="6 17" id="KW-0732">Signal</keyword>
<evidence type="ECO:0000256" key="11">
    <source>
        <dbReference type="ARBA" id="ARBA00023136"/>
    </source>
</evidence>
<evidence type="ECO:0000256" key="12">
    <source>
        <dbReference type="ARBA" id="ARBA00023170"/>
    </source>
</evidence>
<evidence type="ECO:0000256" key="14">
    <source>
        <dbReference type="ARBA" id="ARBA00023198"/>
    </source>
</evidence>
<evidence type="ECO:0000313" key="19">
    <source>
        <dbReference type="Proteomes" id="UP000515152"/>
    </source>
</evidence>
<protein>
    <submittedName>
        <fullName evidence="20">Toll-like receptor 9</fullName>
    </submittedName>
</protein>
<evidence type="ECO:0000256" key="7">
    <source>
        <dbReference type="ARBA" id="ARBA00022737"/>
    </source>
</evidence>
<dbReference type="GO" id="GO:0045087">
    <property type="term" value="P:innate immune response"/>
    <property type="evidence" value="ECO:0007669"/>
    <property type="project" value="UniProtKB-KW"/>
</dbReference>
<dbReference type="SMART" id="SM00369">
    <property type="entry name" value="LRR_TYP"/>
    <property type="match status" value="13"/>
</dbReference>
<dbReference type="SMART" id="SM00255">
    <property type="entry name" value="TIR"/>
    <property type="match status" value="1"/>
</dbReference>
<dbReference type="PANTHER" id="PTHR47410">
    <property type="entry name" value="TOLL-LIKE RECEPTOR 7-RELATED"/>
    <property type="match status" value="1"/>
</dbReference>
<dbReference type="Proteomes" id="UP000515152">
    <property type="component" value="Chromosome 4"/>
</dbReference>
<evidence type="ECO:0000256" key="13">
    <source>
        <dbReference type="ARBA" id="ARBA00023180"/>
    </source>
</evidence>
<keyword evidence="9" id="KW-0391">Immunity</keyword>
<keyword evidence="14" id="KW-0395">Inflammatory response</keyword>
<comment type="subcellular location">
    <subcellularLocation>
        <location evidence="15">Endomembrane system</location>
        <topology evidence="15">Single-pass type I membrane protein</topology>
    </subcellularLocation>
    <subcellularLocation>
        <location evidence="1">Endosome</location>
    </subcellularLocation>
</comment>
<keyword evidence="5 16" id="KW-0812">Transmembrane</keyword>
<evidence type="ECO:0000313" key="20">
    <source>
        <dbReference type="RefSeq" id="XP_012681493.2"/>
    </source>
</evidence>
<dbReference type="GO" id="GO:0006954">
    <property type="term" value="P:inflammatory response"/>
    <property type="evidence" value="ECO:0007669"/>
    <property type="project" value="UniProtKB-KW"/>
</dbReference>
<evidence type="ECO:0000256" key="9">
    <source>
        <dbReference type="ARBA" id="ARBA00022859"/>
    </source>
</evidence>
<keyword evidence="12" id="KW-0675">Receptor</keyword>
<evidence type="ECO:0000256" key="6">
    <source>
        <dbReference type="ARBA" id="ARBA00022729"/>
    </source>
</evidence>
<keyword evidence="4" id="KW-0433">Leucine-rich repeat</keyword>
<dbReference type="InterPro" id="IPR001611">
    <property type="entry name" value="Leu-rich_rpt"/>
</dbReference>
<proteinExistence type="inferred from homology"/>
<dbReference type="Gene3D" id="3.40.50.10140">
    <property type="entry name" value="Toll/interleukin-1 receptor homology (TIR) domain"/>
    <property type="match status" value="1"/>
</dbReference>
<dbReference type="GO" id="GO:1902533">
    <property type="term" value="P:positive regulation of intracellular signal transduction"/>
    <property type="evidence" value="ECO:0007669"/>
    <property type="project" value="UniProtKB-ARBA"/>
</dbReference>
<dbReference type="FunFam" id="3.40.50.10140:FF:000003">
    <property type="entry name" value="Toll-like receptor 7"/>
    <property type="match status" value="1"/>
</dbReference>
<keyword evidence="3" id="KW-0399">Innate immunity</keyword>
<dbReference type="PANTHER" id="PTHR47410:SF4">
    <property type="entry name" value="TOLL-LIKE RECEPTOR 9"/>
    <property type="match status" value="1"/>
</dbReference>
<evidence type="ECO:0000259" key="18">
    <source>
        <dbReference type="PROSITE" id="PS50104"/>
    </source>
</evidence>
<dbReference type="InterPro" id="IPR000483">
    <property type="entry name" value="Cys-rich_flank_reg_C"/>
</dbReference>
<gene>
    <name evidence="20" type="primary">tlr9</name>
</gene>
<keyword evidence="10 16" id="KW-1133">Transmembrane helix</keyword>
<keyword evidence="11 16" id="KW-0472">Membrane</keyword>
<dbReference type="KEGG" id="char:105898930"/>
<dbReference type="Gene3D" id="3.80.10.10">
    <property type="entry name" value="Ribonuclease Inhibitor"/>
    <property type="match status" value="1"/>
</dbReference>
<reference evidence="20" key="1">
    <citation type="submission" date="2025-08" db="UniProtKB">
        <authorList>
            <consortium name="RefSeq"/>
        </authorList>
    </citation>
    <scope>IDENTIFICATION</scope>
</reference>
<dbReference type="SUPFAM" id="SSF52200">
    <property type="entry name" value="Toll/Interleukin receptor TIR domain"/>
    <property type="match status" value="1"/>
</dbReference>
<evidence type="ECO:0000256" key="17">
    <source>
        <dbReference type="SAM" id="SignalP"/>
    </source>
</evidence>
<evidence type="ECO:0000256" key="5">
    <source>
        <dbReference type="ARBA" id="ARBA00022692"/>
    </source>
</evidence>
<evidence type="ECO:0000256" key="2">
    <source>
        <dbReference type="ARBA" id="ARBA00009634"/>
    </source>
</evidence>
<dbReference type="SMART" id="SM00365">
    <property type="entry name" value="LRR_SD22"/>
    <property type="match status" value="8"/>
</dbReference>
<dbReference type="PROSITE" id="PS51450">
    <property type="entry name" value="LRR"/>
    <property type="match status" value="2"/>
</dbReference>
<evidence type="ECO:0000256" key="15">
    <source>
        <dbReference type="ARBA" id="ARBA00046288"/>
    </source>
</evidence>
<dbReference type="InterPro" id="IPR003591">
    <property type="entry name" value="Leu-rich_rpt_typical-subtyp"/>
</dbReference>
<evidence type="ECO:0000256" key="16">
    <source>
        <dbReference type="SAM" id="Phobius"/>
    </source>
</evidence>
<keyword evidence="8" id="KW-0967">Endosome</keyword>
<keyword evidence="13" id="KW-0325">Glycoprotein</keyword>
<dbReference type="GO" id="GO:0051607">
    <property type="term" value="P:defense response to virus"/>
    <property type="evidence" value="ECO:0007669"/>
    <property type="project" value="TreeGrafter"/>
</dbReference>
<sequence length="1052" mass="120838">MMEHILISLLVWFLVPAVMGIYPRFFPCDDDLISVDCMGRDLTSVPHIRSTEVQSLNLNHNEIWHVGSKAFSGVPNLRNLTMMWNCAPGRYKNLGIPLCSLKIDSRAFVALKNLQTLILTGNSLTTIPALPECLQILDLELNNLFSLKDPLGTPSLKQLLLTKNCYYANPCNQTFVINQQVLKELPKLEVLLLGFNNISKIPVGLPQSLTHLDLRENKIKEIPAKAFANLTKLSTLNLAWNCQRCDHAAEPCFPCPNTKPLMLHEHTFLHQRHSLRNLSLRGNSLRTFPPRLFASLGQLKYLDLSDNLLAYTIRNGTFYQYLRSVRNLNLMYNYEPLKSFEHLVLSPFLMNMSHLESLSLNGYFFHSFSPKSMEILANLSNLKYLDLRSNFISSCNMSAFKHIKALKKVVLSQNQLDFIPLCKRNHEEWQSEPQVHRVNLVSREDHQCQDDSEIEPLLKTAPGPYDRMWPNFTMQNFYKMLCSKQLSFDLSFNNVLTINSSVFIGMEKVVCLDMSFNYMSIKPNGRQFSRLKNLVYLNLANNRIDLYFIEAFQELQGTLRALDLSSNAFSFLMMGIGHNFSFLQGLTSLESLSLDNNQIGFRVSSLLSTSLKYLYFAGNRLHIMWGSSDQYINFFQGLTNLIHLDISRNQLKSVLPEALIYLPQSLRVLRLDSNQLNFFPWDNITALPELRYLNLSENYLNKLPDRVVRFGLNFSGLDLSHNQITALPKTFFSQMTALLRLLLNNNKLKLLDASGLPAPLHNGSALRELTLHANPFTCSCATSWFVEYLRTTNITIPYLTTKVRCGFPESLQGVNILTIDPRSCQEIFGGVAFLCTSLLTIILIVFTLLKQLYGWDLWYCFQVLWAGHKGYSQFRGSSATVHYEYDAFVVFDTRNLAVRDWIYNELVDSLENKGKWRFKLCLEERDWVPGVSCIENLHNAVHNSRKTVFVLTNPGARYQVSGVIRQTFLLVQQRLLDEKVDVAVLVLLDLVFHKFRYLQIRKRLCRKSVVSWPTNPLAQPVFWNQLRVALASDNVRYYDKNVTGRFLSDDIL</sequence>
<dbReference type="GeneID" id="105898930"/>
<dbReference type="InterPro" id="IPR032675">
    <property type="entry name" value="LRR_dom_sf"/>
</dbReference>
<dbReference type="Pfam" id="PF01582">
    <property type="entry name" value="TIR"/>
    <property type="match status" value="1"/>
</dbReference>
<evidence type="ECO:0000256" key="8">
    <source>
        <dbReference type="ARBA" id="ARBA00022753"/>
    </source>
</evidence>
<dbReference type="Pfam" id="PF00560">
    <property type="entry name" value="LRR_1"/>
    <property type="match status" value="1"/>
</dbReference>
<dbReference type="Pfam" id="PF13855">
    <property type="entry name" value="LRR_8"/>
    <property type="match status" value="4"/>
</dbReference>
<dbReference type="GO" id="GO:0032755">
    <property type="term" value="P:positive regulation of interleukin-6 production"/>
    <property type="evidence" value="ECO:0007669"/>
    <property type="project" value="TreeGrafter"/>
</dbReference>
<comment type="similarity">
    <text evidence="2">Belongs to the Toll-like receptor family.</text>
</comment>
<dbReference type="CTD" id="54106"/>
<evidence type="ECO:0000256" key="4">
    <source>
        <dbReference type="ARBA" id="ARBA00022614"/>
    </source>
</evidence>
<accession>A0A6P3VUL2</accession>
<dbReference type="OrthoDB" id="10006997at2759"/>
<dbReference type="GO" id="GO:0002224">
    <property type="term" value="P:toll-like receptor signaling pathway"/>
    <property type="evidence" value="ECO:0007669"/>
    <property type="project" value="TreeGrafter"/>
</dbReference>
<keyword evidence="19" id="KW-1185">Reference proteome</keyword>
<dbReference type="GO" id="GO:0005768">
    <property type="term" value="C:endosome"/>
    <property type="evidence" value="ECO:0007669"/>
    <property type="project" value="UniProtKB-SubCell"/>
</dbReference>
<feature type="domain" description="TIR" evidence="18">
    <location>
        <begin position="883"/>
        <end position="1030"/>
    </location>
</feature>
<name>A0A6P3VUL2_CLUHA</name>
<dbReference type="InterPro" id="IPR035897">
    <property type="entry name" value="Toll_tir_struct_dom_sf"/>
</dbReference>
<feature type="transmembrane region" description="Helical" evidence="16">
    <location>
        <begin position="827"/>
        <end position="849"/>
    </location>
</feature>